<keyword evidence="9" id="KW-1185">Reference proteome</keyword>
<feature type="transmembrane region" description="Helical" evidence="7">
    <location>
        <begin position="159"/>
        <end position="180"/>
    </location>
</feature>
<feature type="transmembrane region" description="Helical" evidence="7">
    <location>
        <begin position="123"/>
        <end position="147"/>
    </location>
</feature>
<evidence type="ECO:0000256" key="7">
    <source>
        <dbReference type="SAM" id="Phobius"/>
    </source>
</evidence>
<evidence type="ECO:0000256" key="3">
    <source>
        <dbReference type="ARBA" id="ARBA00022448"/>
    </source>
</evidence>
<evidence type="ECO:0000256" key="2">
    <source>
        <dbReference type="ARBA" id="ARBA00007965"/>
    </source>
</evidence>
<organism evidence="8 9">
    <name type="scientific">Zophobas morio</name>
    <dbReference type="NCBI Taxonomy" id="2755281"/>
    <lineage>
        <taxon>Eukaryota</taxon>
        <taxon>Metazoa</taxon>
        <taxon>Ecdysozoa</taxon>
        <taxon>Arthropoda</taxon>
        <taxon>Hexapoda</taxon>
        <taxon>Insecta</taxon>
        <taxon>Pterygota</taxon>
        <taxon>Neoptera</taxon>
        <taxon>Endopterygota</taxon>
        <taxon>Coleoptera</taxon>
        <taxon>Polyphaga</taxon>
        <taxon>Cucujiformia</taxon>
        <taxon>Tenebrionidae</taxon>
        <taxon>Zophobas</taxon>
    </lineage>
</organism>
<dbReference type="PIRSF" id="PIRSF016379">
    <property type="entry name" value="ENT"/>
    <property type="match status" value="1"/>
</dbReference>
<evidence type="ECO:0000256" key="4">
    <source>
        <dbReference type="ARBA" id="ARBA00022692"/>
    </source>
</evidence>
<feature type="transmembrane region" description="Helical" evidence="7">
    <location>
        <begin position="192"/>
        <end position="214"/>
    </location>
</feature>
<feature type="transmembrane region" description="Helical" evidence="7">
    <location>
        <begin position="247"/>
        <end position="266"/>
    </location>
</feature>
<dbReference type="InterPro" id="IPR002259">
    <property type="entry name" value="Eqnu_transpt"/>
</dbReference>
<comment type="similarity">
    <text evidence="2">Belongs to the SLC29A/ENT transporter (TC 2.A.57) family.</text>
</comment>
<gene>
    <name evidence="8" type="ORF">Zmor_026238</name>
</gene>
<feature type="transmembrane region" description="Helical" evidence="7">
    <location>
        <begin position="389"/>
        <end position="412"/>
    </location>
</feature>
<keyword evidence="6 7" id="KW-0472">Membrane</keyword>
<keyword evidence="3" id="KW-0813">Transport</keyword>
<feature type="transmembrane region" description="Helical" evidence="7">
    <location>
        <begin position="316"/>
        <end position="335"/>
    </location>
</feature>
<comment type="subcellular location">
    <subcellularLocation>
        <location evidence="1">Membrane</location>
        <topology evidence="1">Multi-pass membrane protein</topology>
    </subcellularLocation>
</comment>
<proteinExistence type="inferred from homology"/>
<feature type="transmembrane region" description="Helical" evidence="7">
    <location>
        <begin position="355"/>
        <end position="377"/>
    </location>
</feature>
<evidence type="ECO:0000256" key="1">
    <source>
        <dbReference type="ARBA" id="ARBA00004141"/>
    </source>
</evidence>
<evidence type="ECO:0000313" key="9">
    <source>
        <dbReference type="Proteomes" id="UP001168821"/>
    </source>
</evidence>
<sequence length="415" mass="46581">MEYQEICVPLKDKFFTTYVLFYALGTVTLVPFNFFTTATDMYKFRDPESNLSYSTENRTGLQAEFTADYTIVSNVSNAVFIILTILWIRRLTILVRTIMALCGTIAIFVCTCIFVKLDTDSWQTGFMVVTLLTGFFLTGFCGIFLVTLFEMAPKFPPSYLAVIFSGQAICGILSALAQIVSLSVDADPAVNGLVYFLSGLSFVVLTLVGFSWSLRTSHFFKHHFWKEIAAEKFEVSKEKILTILHKVKFYLLAMTITCGSTIMVQPSVTSLVLSVDKNNGNNWNDVYFAPVITFLVYCTSDYFGREFAMLLKKHSQGLVLLSAACVRVVFVPLLMLCNAQPRDHLPVVFDEDYAYIIFIIIIASTNGFLMNLCIIRVSHIPTDDEKPLAMFFIMIFIIVSSMICAFVGNGLVQAL</sequence>
<dbReference type="PANTHER" id="PTHR10332:SF88">
    <property type="entry name" value="EQUILIBRATIVE NUCLEOSIDE TRANSPORTER 1, ISOFORM A"/>
    <property type="match status" value="1"/>
</dbReference>
<keyword evidence="5 7" id="KW-1133">Transmembrane helix</keyword>
<feature type="transmembrane region" description="Helical" evidence="7">
    <location>
        <begin position="15"/>
        <end position="35"/>
    </location>
</feature>
<dbReference type="SUPFAM" id="SSF103473">
    <property type="entry name" value="MFS general substrate transporter"/>
    <property type="match status" value="1"/>
</dbReference>
<dbReference type="EMBL" id="JALNTZ010000008">
    <property type="protein sequence ID" value="KAJ3643534.1"/>
    <property type="molecule type" value="Genomic_DNA"/>
</dbReference>
<keyword evidence="4 7" id="KW-0812">Transmembrane</keyword>
<evidence type="ECO:0000313" key="8">
    <source>
        <dbReference type="EMBL" id="KAJ3643534.1"/>
    </source>
</evidence>
<evidence type="ECO:0008006" key="10">
    <source>
        <dbReference type="Google" id="ProtNLM"/>
    </source>
</evidence>
<dbReference type="InterPro" id="IPR036259">
    <property type="entry name" value="MFS_trans_sf"/>
</dbReference>
<dbReference type="GO" id="GO:0005886">
    <property type="term" value="C:plasma membrane"/>
    <property type="evidence" value="ECO:0007669"/>
    <property type="project" value="TreeGrafter"/>
</dbReference>
<dbReference type="Pfam" id="PF01733">
    <property type="entry name" value="Nucleoside_tran"/>
    <property type="match status" value="1"/>
</dbReference>
<reference evidence="8" key="1">
    <citation type="journal article" date="2023" name="G3 (Bethesda)">
        <title>Whole genome assemblies of Zophobas morio and Tenebrio molitor.</title>
        <authorList>
            <person name="Kaur S."/>
            <person name="Stinson S.A."/>
            <person name="diCenzo G.C."/>
        </authorList>
    </citation>
    <scope>NUCLEOTIDE SEQUENCE</scope>
    <source>
        <strain evidence="8">QUZm001</strain>
    </source>
</reference>
<accession>A0AA38HTQ5</accession>
<evidence type="ECO:0000256" key="5">
    <source>
        <dbReference type="ARBA" id="ARBA00022989"/>
    </source>
</evidence>
<feature type="transmembrane region" description="Helical" evidence="7">
    <location>
        <begin position="93"/>
        <end position="117"/>
    </location>
</feature>
<name>A0AA38HTQ5_9CUCU</name>
<dbReference type="PRINTS" id="PR01130">
    <property type="entry name" value="DERENTRNSPRT"/>
</dbReference>
<dbReference type="AlphaFoldDB" id="A0AA38HTQ5"/>
<evidence type="ECO:0000256" key="6">
    <source>
        <dbReference type="ARBA" id="ARBA00023136"/>
    </source>
</evidence>
<dbReference type="Proteomes" id="UP001168821">
    <property type="component" value="Unassembled WGS sequence"/>
</dbReference>
<comment type="caution">
    <text evidence="8">The sequence shown here is derived from an EMBL/GenBank/DDBJ whole genome shotgun (WGS) entry which is preliminary data.</text>
</comment>
<dbReference type="GO" id="GO:0005337">
    <property type="term" value="F:nucleoside transmembrane transporter activity"/>
    <property type="evidence" value="ECO:0007669"/>
    <property type="project" value="InterPro"/>
</dbReference>
<protein>
    <recommendedName>
        <fullName evidence="10">Equilibrative nucleoside transporter 3</fullName>
    </recommendedName>
</protein>
<feature type="transmembrane region" description="Helical" evidence="7">
    <location>
        <begin position="286"/>
        <end position="304"/>
    </location>
</feature>
<dbReference type="PANTHER" id="PTHR10332">
    <property type="entry name" value="EQUILIBRATIVE NUCLEOSIDE TRANSPORTER"/>
    <property type="match status" value="1"/>
</dbReference>
<feature type="transmembrane region" description="Helical" evidence="7">
    <location>
        <begin position="69"/>
        <end position="88"/>
    </location>
</feature>